<dbReference type="Pfam" id="PF04542">
    <property type="entry name" value="Sigma70_r2"/>
    <property type="match status" value="1"/>
</dbReference>
<keyword evidence="3 5" id="KW-0238">DNA-binding</keyword>
<evidence type="ECO:0000256" key="3">
    <source>
        <dbReference type="ARBA" id="ARBA00023125"/>
    </source>
</evidence>
<evidence type="ECO:0000256" key="1">
    <source>
        <dbReference type="ARBA" id="ARBA00023015"/>
    </source>
</evidence>
<dbReference type="PANTHER" id="PTHR30603">
    <property type="entry name" value="RNA POLYMERASE SIGMA FACTOR RPO"/>
    <property type="match status" value="1"/>
</dbReference>
<evidence type="ECO:0000313" key="9">
    <source>
        <dbReference type="EMBL" id="MBB6049000.1"/>
    </source>
</evidence>
<dbReference type="InterPro" id="IPR007627">
    <property type="entry name" value="RNA_pol_sigma70_r2"/>
</dbReference>
<dbReference type="InterPro" id="IPR050239">
    <property type="entry name" value="Sigma-70_RNA_pol_init_factors"/>
</dbReference>
<protein>
    <recommendedName>
        <fullName evidence="5">RNA polymerase sigma factor</fullName>
    </recommendedName>
</protein>
<feature type="region of interest" description="Disordered" evidence="6">
    <location>
        <begin position="1"/>
        <end position="65"/>
    </location>
</feature>
<dbReference type="Gene3D" id="1.10.10.10">
    <property type="entry name" value="Winged helix-like DNA-binding domain superfamily/Winged helix DNA-binding domain"/>
    <property type="match status" value="2"/>
</dbReference>
<dbReference type="InterPro" id="IPR036388">
    <property type="entry name" value="WH-like_DNA-bd_sf"/>
</dbReference>
<dbReference type="Gene3D" id="1.10.601.10">
    <property type="entry name" value="RNA Polymerase Primary Sigma Factor"/>
    <property type="match status" value="1"/>
</dbReference>
<keyword evidence="1 5" id="KW-0805">Transcription regulation</keyword>
<dbReference type="CDD" id="cd06171">
    <property type="entry name" value="Sigma70_r4"/>
    <property type="match status" value="1"/>
</dbReference>
<dbReference type="Proteomes" id="UP000520814">
    <property type="component" value="Unassembled WGS sequence"/>
</dbReference>
<dbReference type="InterPro" id="IPR007630">
    <property type="entry name" value="RNA_pol_sigma70_r4"/>
</dbReference>
<dbReference type="PANTHER" id="PTHR30603:SF47">
    <property type="entry name" value="RNA POLYMERASE SIGMA FACTOR SIGD, CHLOROPLASTIC"/>
    <property type="match status" value="1"/>
</dbReference>
<reference evidence="9 10" key="1">
    <citation type="submission" date="2020-08" db="EMBL/GenBank/DDBJ databases">
        <title>Genomic Encyclopedia of Type Strains, Phase IV (KMG-IV): sequencing the most valuable type-strain genomes for metagenomic binning, comparative biology and taxonomic classification.</title>
        <authorList>
            <person name="Goeker M."/>
        </authorList>
    </citation>
    <scope>NUCLEOTIDE SEQUENCE [LARGE SCALE GENOMIC DNA]</scope>
    <source>
        <strain evidence="9 10">DSM 23562</strain>
    </source>
</reference>
<dbReference type="EMBL" id="JACHGW010000001">
    <property type="protein sequence ID" value="MBB6049000.1"/>
    <property type="molecule type" value="Genomic_DNA"/>
</dbReference>
<comment type="caution">
    <text evidence="9">The sequence shown here is derived from an EMBL/GenBank/DDBJ whole genome shotgun (WGS) entry which is preliminary data.</text>
</comment>
<dbReference type="GO" id="GO:0006352">
    <property type="term" value="P:DNA-templated transcription initiation"/>
    <property type="evidence" value="ECO:0007669"/>
    <property type="project" value="InterPro"/>
</dbReference>
<keyword evidence="4 5" id="KW-0804">Transcription</keyword>
<dbReference type="RefSeq" id="WP_221289790.1">
    <property type="nucleotide sequence ID" value="NZ_JACHGW010000001.1"/>
</dbReference>
<name>A0A7W9SMD1_ARMRO</name>
<evidence type="ECO:0000256" key="2">
    <source>
        <dbReference type="ARBA" id="ARBA00023082"/>
    </source>
</evidence>
<dbReference type="Pfam" id="PF04539">
    <property type="entry name" value="Sigma70_r3"/>
    <property type="match status" value="1"/>
</dbReference>
<feature type="domain" description="RNA polymerase sigma-70" evidence="8">
    <location>
        <begin position="300"/>
        <end position="326"/>
    </location>
</feature>
<accession>A0A7W9SMD1</accession>
<dbReference type="SUPFAM" id="SSF88659">
    <property type="entry name" value="Sigma3 and sigma4 domains of RNA polymerase sigma factors"/>
    <property type="match status" value="2"/>
</dbReference>
<evidence type="ECO:0000259" key="8">
    <source>
        <dbReference type="PROSITE" id="PS00716"/>
    </source>
</evidence>
<dbReference type="AlphaFoldDB" id="A0A7W9SMD1"/>
<organism evidence="9 10">
    <name type="scientific">Armatimonas rosea</name>
    <dbReference type="NCBI Taxonomy" id="685828"/>
    <lineage>
        <taxon>Bacteria</taxon>
        <taxon>Bacillati</taxon>
        <taxon>Armatimonadota</taxon>
        <taxon>Armatimonadia</taxon>
        <taxon>Armatimonadales</taxon>
        <taxon>Armatimonadaceae</taxon>
        <taxon>Armatimonas</taxon>
    </lineage>
</organism>
<dbReference type="Pfam" id="PF00140">
    <property type="entry name" value="Sigma70_r1_2"/>
    <property type="match status" value="1"/>
</dbReference>
<proteinExistence type="inferred from homology"/>
<keyword evidence="10" id="KW-1185">Reference proteome</keyword>
<dbReference type="GO" id="GO:0003677">
    <property type="term" value="F:DNA binding"/>
    <property type="evidence" value="ECO:0007669"/>
    <property type="project" value="UniProtKB-KW"/>
</dbReference>
<dbReference type="NCBIfam" id="TIGR02937">
    <property type="entry name" value="sigma70-ECF"/>
    <property type="match status" value="1"/>
</dbReference>
<gene>
    <name evidence="9" type="ORF">HNQ39_000762</name>
</gene>
<dbReference type="PROSITE" id="PS00716">
    <property type="entry name" value="SIGMA70_2"/>
    <property type="match status" value="1"/>
</dbReference>
<feature type="compositionally biased region" description="Polar residues" evidence="6">
    <location>
        <begin position="23"/>
        <end position="34"/>
    </location>
</feature>
<dbReference type="InterPro" id="IPR000943">
    <property type="entry name" value="RNA_pol_sigma70"/>
</dbReference>
<keyword evidence="2 5" id="KW-0731">Sigma factor</keyword>
<evidence type="ECO:0000259" key="7">
    <source>
        <dbReference type="PROSITE" id="PS00715"/>
    </source>
</evidence>
<sequence length="335" mass="37683">MGSLPLKDHPVFSTMNRGRATSLPDSNREFSSPLSEEEDEFTAPTLTFSDDLDEEKESASALDAREHEQQLRRYLGHSRSSRLLTALEEVSLARRVARGDQQAKDMLIESNLRLVISVARRYSVPGVALADLIQEGTIGLIRAVEKFDPDRGFRFSTYATWWIRRSIARAVINQGRTIRIPVYVADMIHKVSRTAGTLRQELAREPSLEEIAAAVSMAPERVDEILRAAAEPLSLEAPIGDRESSQLGDFLQAQSTPTPSDVAMNLIRREELEGVLSQLSDREREVLSLRFGLEGDAPCTLEEVGQQLHVTRERVRQIELRAIKKLRRLGPQEKF</sequence>
<evidence type="ECO:0000256" key="4">
    <source>
        <dbReference type="ARBA" id="ARBA00023163"/>
    </source>
</evidence>
<evidence type="ECO:0000256" key="5">
    <source>
        <dbReference type="RuleBase" id="RU362124"/>
    </source>
</evidence>
<dbReference type="SUPFAM" id="SSF88946">
    <property type="entry name" value="Sigma2 domain of RNA polymerase sigma factors"/>
    <property type="match status" value="1"/>
</dbReference>
<comment type="similarity">
    <text evidence="5">Belongs to the sigma-70 factor family.</text>
</comment>
<dbReference type="InterPro" id="IPR009042">
    <property type="entry name" value="RNA_pol_sigma70_r1_2"/>
</dbReference>
<dbReference type="PROSITE" id="PS00715">
    <property type="entry name" value="SIGMA70_1"/>
    <property type="match status" value="1"/>
</dbReference>
<dbReference type="GO" id="GO:0016987">
    <property type="term" value="F:sigma factor activity"/>
    <property type="evidence" value="ECO:0007669"/>
    <property type="project" value="UniProtKB-KW"/>
</dbReference>
<feature type="domain" description="RNA polymerase sigma-70" evidence="7">
    <location>
        <begin position="131"/>
        <end position="144"/>
    </location>
</feature>
<dbReference type="InterPro" id="IPR013325">
    <property type="entry name" value="RNA_pol_sigma_r2"/>
</dbReference>
<dbReference type="Pfam" id="PF04545">
    <property type="entry name" value="Sigma70_r4"/>
    <property type="match status" value="1"/>
</dbReference>
<dbReference type="InterPro" id="IPR007624">
    <property type="entry name" value="RNA_pol_sigma70_r3"/>
</dbReference>
<comment type="function">
    <text evidence="5">Sigma factors are initiation factors that promote the attachment of RNA polymerase to specific initiation sites and are then released.</text>
</comment>
<evidence type="ECO:0000313" key="10">
    <source>
        <dbReference type="Proteomes" id="UP000520814"/>
    </source>
</evidence>
<evidence type="ECO:0000256" key="6">
    <source>
        <dbReference type="SAM" id="MobiDB-lite"/>
    </source>
</evidence>
<dbReference type="PRINTS" id="PR00046">
    <property type="entry name" value="SIGMA70FCT"/>
</dbReference>
<dbReference type="InterPro" id="IPR013324">
    <property type="entry name" value="RNA_pol_sigma_r3/r4-like"/>
</dbReference>
<feature type="compositionally biased region" description="Basic and acidic residues" evidence="6">
    <location>
        <begin position="1"/>
        <end position="10"/>
    </location>
</feature>
<dbReference type="InterPro" id="IPR014284">
    <property type="entry name" value="RNA_pol_sigma-70_dom"/>
</dbReference>